<protein>
    <submittedName>
        <fullName evidence="1">Uncharacterized protein</fullName>
    </submittedName>
</protein>
<evidence type="ECO:0000313" key="1">
    <source>
        <dbReference type="EMBL" id="AUV61876.1"/>
    </source>
</evidence>
<dbReference type="EMBL" id="MG775260">
    <property type="protein sequence ID" value="AUV61876.1"/>
    <property type="molecule type" value="Genomic_DNA"/>
</dbReference>
<proteinExistence type="predicted"/>
<sequence length="38" mass="4789">MQFRNKLALAIYYAYNKNMWEHVRVVREPSWFDVRRIS</sequence>
<keyword evidence="2" id="KW-1185">Reference proteome</keyword>
<dbReference type="Proteomes" id="UP000240903">
    <property type="component" value="Segment"/>
</dbReference>
<gene>
    <name evidence="1" type="ORF">PsPhLittlefix_gp61</name>
</gene>
<organism evidence="1 2">
    <name type="scientific">Pseudomonas phage Littlefix</name>
    <dbReference type="NCBI Taxonomy" id="2079289"/>
    <lineage>
        <taxon>Viruses</taxon>
        <taxon>Duplodnaviria</taxon>
        <taxon>Heunggongvirae</taxon>
        <taxon>Uroviricota</taxon>
        <taxon>Caudoviricetes</taxon>
        <taxon>Schitoviridae</taxon>
        <taxon>Littlefixvirus</taxon>
        <taxon>Littlefixvirus littlefix</taxon>
    </lineage>
</organism>
<name>A0A2K9VHN7_9CAUD</name>
<reference evidence="2" key="1">
    <citation type="submission" date="2018-01" db="EMBL/GenBank/DDBJ databases">
        <title>Pseudomonas phages infecting Pseudomonas sp. isolated from Prunus avium.</title>
        <authorList>
            <person name="Colberg O."/>
            <person name="Carstens A.B."/>
            <person name="Kot W."/>
            <person name="Hansen L.H."/>
        </authorList>
    </citation>
    <scope>NUCLEOTIDE SEQUENCE [LARGE SCALE GENOMIC DNA]</scope>
</reference>
<accession>A0A2K9VHN7</accession>
<evidence type="ECO:0000313" key="2">
    <source>
        <dbReference type="Proteomes" id="UP000240903"/>
    </source>
</evidence>